<evidence type="ECO:0000256" key="4">
    <source>
        <dbReference type="ARBA" id="ARBA00022989"/>
    </source>
</evidence>
<dbReference type="Gene3D" id="3.20.20.80">
    <property type="entry name" value="Glycosidases"/>
    <property type="match status" value="1"/>
</dbReference>
<dbReference type="Proteomes" id="UP000002748">
    <property type="component" value="Unassembled WGS sequence"/>
</dbReference>
<dbReference type="GO" id="GO:0005886">
    <property type="term" value="C:plasma membrane"/>
    <property type="evidence" value="ECO:0007669"/>
    <property type="project" value="TreeGrafter"/>
</dbReference>
<feature type="domain" description="WSC" evidence="9">
    <location>
        <begin position="265"/>
        <end position="354"/>
    </location>
</feature>
<dbReference type="CDD" id="cd11577">
    <property type="entry name" value="GH71"/>
    <property type="match status" value="1"/>
</dbReference>
<dbReference type="KEGG" id="tasa:A1Q1_03393"/>
<evidence type="ECO:0000313" key="11">
    <source>
        <dbReference type="Proteomes" id="UP000002748"/>
    </source>
</evidence>
<dbReference type="VEuPathDB" id="FungiDB:A1Q1_03393"/>
<evidence type="ECO:0000256" key="3">
    <source>
        <dbReference type="ARBA" id="ARBA00022729"/>
    </source>
</evidence>
<evidence type="ECO:0000256" key="7">
    <source>
        <dbReference type="SAM" id="MobiDB-lite"/>
    </source>
</evidence>
<protein>
    <recommendedName>
        <fullName evidence="9">WSC domain-containing protein</fullName>
    </recommendedName>
</protein>
<dbReference type="SMART" id="SM00321">
    <property type="entry name" value="WSC"/>
    <property type="match status" value="2"/>
</dbReference>
<feature type="signal peptide" evidence="8">
    <location>
        <begin position="1"/>
        <end position="17"/>
    </location>
</feature>
<feature type="compositionally biased region" description="Basic and acidic residues" evidence="7">
    <location>
        <begin position="546"/>
        <end position="557"/>
    </location>
</feature>
<keyword evidence="4" id="KW-1133">Transmembrane helix</keyword>
<dbReference type="OrthoDB" id="3257981at2759"/>
<keyword evidence="3 8" id="KW-0732">Signal</keyword>
<dbReference type="Pfam" id="PF01822">
    <property type="entry name" value="WSC"/>
    <property type="match status" value="2"/>
</dbReference>
<reference evidence="10 11" key="1">
    <citation type="journal article" date="2012" name="Eukaryot. Cell">
        <title>Draft genome sequence of CBS 2479, the standard type strain of Trichosporon asahii.</title>
        <authorList>
            <person name="Yang R.Y."/>
            <person name="Li H.T."/>
            <person name="Zhu H."/>
            <person name="Zhou G.P."/>
            <person name="Wang M."/>
            <person name="Wang L."/>
        </authorList>
    </citation>
    <scope>NUCLEOTIDE SEQUENCE [LARGE SCALE GENOMIC DNA]</scope>
    <source>
        <strain evidence="11">ATCC 90039 / CBS 2479 / JCM 2466 / KCTC 7840 / NCYC 2677 / UAMH 7654</strain>
    </source>
</reference>
<keyword evidence="6" id="KW-0325">Glycoprotein</keyword>
<evidence type="ECO:0000256" key="1">
    <source>
        <dbReference type="ARBA" id="ARBA00004167"/>
    </source>
</evidence>
<accession>J5TSS3</accession>
<evidence type="ECO:0000256" key="8">
    <source>
        <dbReference type="SAM" id="SignalP"/>
    </source>
</evidence>
<comment type="caution">
    <text evidence="10">The sequence shown here is derived from an EMBL/GenBank/DDBJ whole genome shotgun (WGS) entry which is preliminary data.</text>
</comment>
<sequence>MTPTALLLSALLASANASPLAQREYYGAAFGLTPPLEKRGESAWRYAGCYVESSTRLLRGPSTRASDMTVNKCHQFCSGRRYAGLENGDECWCGDVLAPTDPGTNAGTKVDDRECGIPCGGDKEVVCGAPWRLALYESNLFEPEPNLCQPLLPGTGNGTGAVVSIDREVLTHSFDATGTSASASAGTEVPMLLTHAGPGSIDATLLNTASASASPSVTGSPQPLTHAGPDPILDATSATPSAPTATGSSSDSASSTSAILIDGTPWLTHGCVAASDARVLSSFAVLDQPNMTTVACLSLVGRKGYRYAALGLGHECYGGNVPAAGYGGSDECSYTCSDGRRCGGKWAVDLYQIGEGANASATAAGNGSMGPVASGAAGAAGAAGHVNNTLPPTSGTSASVNGTMANTTPIAPEIISGLAPPPPSSKPHKVWAHFMVGFTYAYAPHNWDVDIAAAKAAGIDGFALNMGTDPWQPKQVRMAYDAAKRAGGFEMFLSFDMNSLQCTTAQNATTLVEHVKAFAKDEVQAKWEGRVLVSTFAGQQCSFGRNETKPEVGRRDNATVSASTSASASASASAAATPPAPPPPVPDAWGPAFVDPLKASGIEIFFIPSLFLPPAQQASYAWLDGAFAWNSAWPGAANDTTSTTDSEYLAALEPRGKLYVPALSPGFFAHYGPDSYDKNWIYKSDDWLYCSRWEALIALRARAPMLEIVTWNDFTESSYLAPYPNNASLDEHSPAWVEGMDHEPLQALTKFYSDAYKTGSYPEIEEDSLVLWSRPHPKDATARNDTVPRPKDADLADDALYAVVLAKAPARVTIYSGKNEHAFDVPQGLSKIRIQSAPGTIGGYVERNGVKTTQYDSGGRFEYTDKPEEYNFNFYVGASSDPGQMIKSFVAVPPK</sequence>
<dbReference type="PROSITE" id="PS51212">
    <property type="entry name" value="WSC"/>
    <property type="match status" value="2"/>
</dbReference>
<gene>
    <name evidence="10" type="ORF">A1Q1_03393</name>
</gene>
<dbReference type="GO" id="GO:0051118">
    <property type="term" value="F:glucan endo-1,3-alpha-glucosidase activity"/>
    <property type="evidence" value="ECO:0007669"/>
    <property type="project" value="InterPro"/>
</dbReference>
<dbReference type="InterPro" id="IPR002889">
    <property type="entry name" value="WSC_carb-bd"/>
</dbReference>
<dbReference type="PANTHER" id="PTHR24269">
    <property type="entry name" value="KREMEN PROTEIN"/>
    <property type="match status" value="1"/>
</dbReference>
<feature type="region of interest" description="Disordered" evidence="7">
    <location>
        <begin position="544"/>
        <end position="564"/>
    </location>
</feature>
<dbReference type="GeneID" id="25986906"/>
<dbReference type="InterPro" id="IPR005197">
    <property type="entry name" value="Glyco_hydro_71"/>
</dbReference>
<keyword evidence="5" id="KW-0472">Membrane</keyword>
<evidence type="ECO:0000313" key="10">
    <source>
        <dbReference type="EMBL" id="EJT52591.1"/>
    </source>
</evidence>
<keyword evidence="2" id="KW-0812">Transmembrane</keyword>
<feature type="region of interest" description="Disordered" evidence="7">
    <location>
        <begin position="211"/>
        <end position="256"/>
    </location>
</feature>
<dbReference type="InterPro" id="IPR051836">
    <property type="entry name" value="Kremen_rcpt"/>
</dbReference>
<dbReference type="RefSeq" id="XP_014183730.1">
    <property type="nucleotide sequence ID" value="XM_014328255.1"/>
</dbReference>
<feature type="domain" description="WSC" evidence="9">
    <location>
        <begin position="43"/>
        <end position="139"/>
    </location>
</feature>
<dbReference type="AlphaFoldDB" id="J5TSS3"/>
<evidence type="ECO:0000256" key="6">
    <source>
        <dbReference type="ARBA" id="ARBA00023180"/>
    </source>
</evidence>
<organism evidence="10 11">
    <name type="scientific">Trichosporon asahii var. asahii (strain ATCC 90039 / CBS 2479 / JCM 2466 / KCTC 7840 / NBRC 103889/ NCYC 2677 / UAMH 7654)</name>
    <name type="common">Yeast</name>
    <dbReference type="NCBI Taxonomy" id="1186058"/>
    <lineage>
        <taxon>Eukaryota</taxon>
        <taxon>Fungi</taxon>
        <taxon>Dikarya</taxon>
        <taxon>Basidiomycota</taxon>
        <taxon>Agaricomycotina</taxon>
        <taxon>Tremellomycetes</taxon>
        <taxon>Trichosporonales</taxon>
        <taxon>Trichosporonaceae</taxon>
        <taxon>Trichosporon</taxon>
    </lineage>
</organism>
<evidence type="ECO:0000256" key="5">
    <source>
        <dbReference type="ARBA" id="ARBA00023136"/>
    </source>
</evidence>
<feature type="chain" id="PRO_5003784798" description="WSC domain-containing protein" evidence="8">
    <location>
        <begin position="18"/>
        <end position="895"/>
    </location>
</feature>
<evidence type="ECO:0000256" key="2">
    <source>
        <dbReference type="ARBA" id="ARBA00022692"/>
    </source>
</evidence>
<feature type="compositionally biased region" description="Low complexity" evidence="7">
    <location>
        <begin position="234"/>
        <end position="256"/>
    </location>
</feature>
<proteinExistence type="predicted"/>
<evidence type="ECO:0000259" key="9">
    <source>
        <dbReference type="PROSITE" id="PS51212"/>
    </source>
</evidence>
<name>J5TSS3_TRIAS</name>
<dbReference type="PANTHER" id="PTHR24269:SF16">
    <property type="entry name" value="PROTEIN SLG1"/>
    <property type="match status" value="1"/>
</dbReference>
<dbReference type="HOGENOM" id="CLU_361307_0_0_1"/>
<dbReference type="EMBL" id="ALBS01000022">
    <property type="protein sequence ID" value="EJT52591.1"/>
    <property type="molecule type" value="Genomic_DNA"/>
</dbReference>
<comment type="subcellular location">
    <subcellularLocation>
        <location evidence="1">Membrane</location>
        <topology evidence="1">Single-pass membrane protein</topology>
    </subcellularLocation>
</comment>
<dbReference type="Pfam" id="PF03659">
    <property type="entry name" value="Glyco_hydro_71"/>
    <property type="match status" value="1"/>
</dbReference>